<comment type="caution">
    <text evidence="2">The sequence shown here is derived from an EMBL/GenBank/DDBJ whole genome shotgun (WGS) entry which is preliminary data.</text>
</comment>
<accession>A0ABV0YZ96</accession>
<dbReference type="Proteomes" id="UP001469553">
    <property type="component" value="Unassembled WGS sequence"/>
</dbReference>
<protein>
    <recommendedName>
        <fullName evidence="4">Anosmin-1</fullName>
    </recommendedName>
</protein>
<dbReference type="InterPro" id="IPR042447">
    <property type="entry name" value="Anosmin-1"/>
</dbReference>
<dbReference type="InterPro" id="IPR036116">
    <property type="entry name" value="FN3_sf"/>
</dbReference>
<dbReference type="SUPFAM" id="SSF49265">
    <property type="entry name" value="Fibronectin type III"/>
    <property type="match status" value="1"/>
</dbReference>
<dbReference type="InterPro" id="IPR013783">
    <property type="entry name" value="Ig-like_fold"/>
</dbReference>
<organism evidence="2 3">
    <name type="scientific">Ameca splendens</name>
    <dbReference type="NCBI Taxonomy" id="208324"/>
    <lineage>
        <taxon>Eukaryota</taxon>
        <taxon>Metazoa</taxon>
        <taxon>Chordata</taxon>
        <taxon>Craniata</taxon>
        <taxon>Vertebrata</taxon>
        <taxon>Euteleostomi</taxon>
        <taxon>Actinopterygii</taxon>
        <taxon>Neopterygii</taxon>
        <taxon>Teleostei</taxon>
        <taxon>Neoteleostei</taxon>
        <taxon>Acanthomorphata</taxon>
        <taxon>Ovalentaria</taxon>
        <taxon>Atherinomorphae</taxon>
        <taxon>Cyprinodontiformes</taxon>
        <taxon>Goodeidae</taxon>
        <taxon>Ameca</taxon>
    </lineage>
</organism>
<name>A0ABV0YZ96_9TELE</name>
<feature type="compositionally biased region" description="Low complexity" evidence="1">
    <location>
        <begin position="149"/>
        <end position="170"/>
    </location>
</feature>
<evidence type="ECO:0008006" key="4">
    <source>
        <dbReference type="Google" id="ProtNLM"/>
    </source>
</evidence>
<keyword evidence="3" id="KW-1185">Reference proteome</keyword>
<feature type="region of interest" description="Disordered" evidence="1">
    <location>
        <begin position="149"/>
        <end position="173"/>
    </location>
</feature>
<dbReference type="PANTHER" id="PTHR14131">
    <property type="entry name" value="ANOSMIN"/>
    <property type="match status" value="1"/>
</dbReference>
<feature type="region of interest" description="Disordered" evidence="1">
    <location>
        <begin position="1"/>
        <end position="33"/>
    </location>
</feature>
<gene>
    <name evidence="2" type="ORF">AMECASPLE_013000</name>
</gene>
<reference evidence="2 3" key="1">
    <citation type="submission" date="2021-06" db="EMBL/GenBank/DDBJ databases">
        <authorList>
            <person name="Palmer J.M."/>
        </authorList>
    </citation>
    <scope>NUCLEOTIDE SEQUENCE [LARGE SCALE GENOMIC DNA]</scope>
    <source>
        <strain evidence="2 3">AS_MEX2019</strain>
        <tissue evidence="2">Muscle</tissue>
    </source>
</reference>
<evidence type="ECO:0000313" key="3">
    <source>
        <dbReference type="Proteomes" id="UP001469553"/>
    </source>
</evidence>
<dbReference type="EMBL" id="JAHRIP010047859">
    <property type="protein sequence ID" value="MEQ2299213.1"/>
    <property type="molecule type" value="Genomic_DNA"/>
</dbReference>
<evidence type="ECO:0000256" key="1">
    <source>
        <dbReference type="SAM" id="MobiDB-lite"/>
    </source>
</evidence>
<dbReference type="Gene3D" id="2.60.40.10">
    <property type="entry name" value="Immunoglobulins"/>
    <property type="match status" value="1"/>
</dbReference>
<dbReference type="PANTHER" id="PTHR14131:SF7">
    <property type="entry name" value="ANOSMIN 1B"/>
    <property type="match status" value="1"/>
</dbReference>
<evidence type="ECO:0000313" key="2">
    <source>
        <dbReference type="EMBL" id="MEQ2299213.1"/>
    </source>
</evidence>
<sequence length="427" mass="46580">MKTHTPKPQQYPPPPNNPGDGVDGVTPKVPGGWRGLGWRPKVAGLDGFDLGHMKENFSGLGEVTSRWVEDWEIGGADAPSSGGEAGLGCRLCRSPAICSRHWLTILLKPQGLPYLRVKLPGRFLVQQTETVKTICTLVIKGEDFSNELPSSSSSSSLPSSPSQASSSPSSHKLPEFSRLTHVDLPPNPSENLRLEVAAPHFHNNQLQVKVFWKWSHHARQIHRGPYILRWHPHACSTNVSSAGRTTTVESTHHIIKGLQFACKYRVSVAMVADSGEEAIAWVTTPTCSSFRVRGDKALPCNNDERPLAARKVVLRPERLTADFQQVNGTLLTTLRWRMSHHALGSAAVEGFQFFWSLQSELSPATGRHDDAVISQTQTIAPSERSVTVNGLQADSIYWVQLQVLTAGGSTGAAVSKTIHTPAILTTL</sequence>
<proteinExistence type="predicted"/>